<dbReference type="EMBL" id="CP137308">
    <property type="protein sequence ID" value="WQF81590.1"/>
    <property type="molecule type" value="Genomic_DNA"/>
</dbReference>
<evidence type="ECO:0000313" key="2">
    <source>
        <dbReference type="EMBL" id="WQF81590.1"/>
    </source>
</evidence>
<name>A0AAX4IE87_9PEZI</name>
<dbReference type="RefSeq" id="XP_062778814.1">
    <property type="nucleotide sequence ID" value="XM_062922763.1"/>
</dbReference>
<reference evidence="3" key="1">
    <citation type="journal article" date="2023" name="bioRxiv">
        <title>Complete genome of the Medicago anthracnose fungus, Colletotrichum destructivum, reveals a mini-chromosome-like region within a core chromosome.</title>
        <authorList>
            <person name="Lapalu N."/>
            <person name="Simon A."/>
            <person name="Lu A."/>
            <person name="Plaumann P.-L."/>
            <person name="Amselem J."/>
            <person name="Pigne S."/>
            <person name="Auger A."/>
            <person name="Koch C."/>
            <person name="Dallery J.-F."/>
            <person name="O'Connell R.J."/>
        </authorList>
    </citation>
    <scope>NUCLEOTIDE SEQUENCE [LARGE SCALE GENOMIC DNA]</scope>
    <source>
        <strain evidence="3">CBS 520.97</strain>
    </source>
</reference>
<accession>A0AAX4IE87</accession>
<keyword evidence="1" id="KW-0472">Membrane</keyword>
<dbReference type="KEGG" id="cdet:87943107"/>
<sequence>MIGSSSRRQHGLHGFDDMPLTTLIMRRATISGRDWFLPLRGIAVPVYRVGPLGLPSPALRRFSTYEILSLEKRSDKIYHWRCLITHALHKGQHWDVTAPGAVSLFFFSFSFLACGLASFADLAMAAWHDQPTPMTFRLGEITDKIGGSSFWGFWDRFDWPSADWGKLSCVCKRTLGNETWRYFFAFSAGGGVWM</sequence>
<proteinExistence type="predicted"/>
<keyword evidence="3" id="KW-1185">Reference proteome</keyword>
<organism evidence="2 3">
    <name type="scientific">Colletotrichum destructivum</name>
    <dbReference type="NCBI Taxonomy" id="34406"/>
    <lineage>
        <taxon>Eukaryota</taxon>
        <taxon>Fungi</taxon>
        <taxon>Dikarya</taxon>
        <taxon>Ascomycota</taxon>
        <taxon>Pezizomycotina</taxon>
        <taxon>Sordariomycetes</taxon>
        <taxon>Hypocreomycetidae</taxon>
        <taxon>Glomerellales</taxon>
        <taxon>Glomerellaceae</taxon>
        <taxon>Colletotrichum</taxon>
        <taxon>Colletotrichum destructivum species complex</taxon>
    </lineage>
</organism>
<evidence type="ECO:0000256" key="1">
    <source>
        <dbReference type="SAM" id="Phobius"/>
    </source>
</evidence>
<keyword evidence="1" id="KW-0812">Transmembrane</keyword>
<protein>
    <submittedName>
        <fullName evidence="2">Uncharacterized protein</fullName>
    </submittedName>
</protein>
<evidence type="ECO:0000313" key="3">
    <source>
        <dbReference type="Proteomes" id="UP001322277"/>
    </source>
</evidence>
<dbReference type="GeneID" id="87943107"/>
<dbReference type="Proteomes" id="UP001322277">
    <property type="component" value="Chromosome 4"/>
</dbReference>
<dbReference type="AlphaFoldDB" id="A0AAX4IE87"/>
<gene>
    <name evidence="2" type="ORF">CDEST_06604</name>
</gene>
<feature type="transmembrane region" description="Helical" evidence="1">
    <location>
        <begin position="104"/>
        <end position="127"/>
    </location>
</feature>
<keyword evidence="1" id="KW-1133">Transmembrane helix</keyword>